<name>A0ABM8CQ53_9NOCA</name>
<evidence type="ECO:0000313" key="1">
    <source>
        <dbReference type="EMBL" id="BDT96994.1"/>
    </source>
</evidence>
<proteinExistence type="predicted"/>
<evidence type="ECO:0000313" key="2">
    <source>
        <dbReference type="Proteomes" id="UP001317870"/>
    </source>
</evidence>
<dbReference type="InterPro" id="IPR036390">
    <property type="entry name" value="WH_DNA-bd_sf"/>
</dbReference>
<dbReference type="RefSeq" id="WP_281876928.1">
    <property type="nucleotide sequence ID" value="NZ_AP026978.1"/>
</dbReference>
<dbReference type="Proteomes" id="UP001317870">
    <property type="component" value="Chromosome"/>
</dbReference>
<evidence type="ECO:0008006" key="3">
    <source>
        <dbReference type="Google" id="ProtNLM"/>
    </source>
</evidence>
<protein>
    <recommendedName>
        <fullName evidence="3">DUF3987 domain-containing protein</fullName>
    </recommendedName>
</protein>
<reference evidence="1 2" key="1">
    <citation type="submission" date="2022-11" db="EMBL/GenBank/DDBJ databases">
        <title>Genome Sequencing of Nocardia sp. ON39_IFM12276 and assembly.</title>
        <authorList>
            <person name="Shimojima M."/>
            <person name="Toyokawa M."/>
            <person name="Uesaka K."/>
        </authorList>
    </citation>
    <scope>NUCLEOTIDE SEQUENCE [LARGE SCALE GENOMIC DNA]</scope>
    <source>
        <strain evidence="1 2">IFM 12276</strain>
    </source>
</reference>
<accession>A0ABM8CQ53</accession>
<keyword evidence="2" id="KW-1185">Reference proteome</keyword>
<organism evidence="1 2">
    <name type="scientific">Nocardia sputorum</name>
    <dbReference type="NCBI Taxonomy" id="2984338"/>
    <lineage>
        <taxon>Bacteria</taxon>
        <taxon>Bacillati</taxon>
        <taxon>Actinomycetota</taxon>
        <taxon>Actinomycetes</taxon>
        <taxon>Mycobacteriales</taxon>
        <taxon>Nocardiaceae</taxon>
        <taxon>Nocardia</taxon>
    </lineage>
</organism>
<gene>
    <name evidence="1" type="ORF">IFM12276_00230</name>
</gene>
<dbReference type="SUPFAM" id="SSF46785">
    <property type="entry name" value="Winged helix' DNA-binding domain"/>
    <property type="match status" value="1"/>
</dbReference>
<dbReference type="EMBL" id="AP026978">
    <property type="protein sequence ID" value="BDT96994.1"/>
    <property type="molecule type" value="Genomic_DNA"/>
</dbReference>
<sequence>MTVLVDYTNAVVDSADAPEADFWQARPVLTHVRDFARARMCGPWSTLGVVLARAVASVPPHVLLPATVGGPTSLNMFVALVGPSGAGKGASESAARDAVVFLDHWDKPIDIPVLPLGSGEGISRTFRPAGTPDDAGNEVERVLFAVPEIDTLASLLGRQGATVEGELRKLYSGEQLGFTNAQKATRSVVAAHSYRAALTVGVQPLRAETLFAGADGGTTQRFVWLDVRDPDAPDITPVAPEPWTVRSPAWQPCELAIPKRAHAAIRRHRLAQLRGENVDPLNGHALLCRLKVAAALMILDGRSVVSDEDWTLAGDVMVFSDQTRTATQRALNERFTHANRAKGIASVEREEAEHDHRRGKARDAALTVLRGKNGPELTGSDIRRRVNNMHRPVLEDALNDLVDAGLLIATDAHGGIRYRLTEAG</sequence>